<dbReference type="Gene3D" id="3.30.70.3490">
    <property type="match status" value="1"/>
</dbReference>
<feature type="compositionally biased region" description="Basic and acidic residues" evidence="4">
    <location>
        <begin position="113"/>
        <end position="122"/>
    </location>
</feature>
<feature type="compositionally biased region" description="Basic and acidic residues" evidence="4">
    <location>
        <begin position="772"/>
        <end position="791"/>
    </location>
</feature>
<feature type="region of interest" description="Disordered" evidence="4">
    <location>
        <begin position="99"/>
        <end position="136"/>
    </location>
</feature>
<evidence type="ECO:0000313" key="7">
    <source>
        <dbReference type="Proteomes" id="UP001164746"/>
    </source>
</evidence>
<gene>
    <name evidence="6" type="ORF">MAR_035002</name>
</gene>
<evidence type="ECO:0000256" key="1">
    <source>
        <dbReference type="ARBA" id="ARBA00022448"/>
    </source>
</evidence>
<dbReference type="PANTHER" id="PTHR10972">
    <property type="entry name" value="OXYSTEROL-BINDING PROTEIN-RELATED"/>
    <property type="match status" value="1"/>
</dbReference>
<dbReference type="InterPro" id="IPR037239">
    <property type="entry name" value="OSBP_sf"/>
</dbReference>
<dbReference type="Gene3D" id="2.40.160.120">
    <property type="match status" value="1"/>
</dbReference>
<keyword evidence="3" id="KW-0446">Lipid-binding</keyword>
<keyword evidence="7" id="KW-1185">Reference proteome</keyword>
<feature type="compositionally biased region" description="Acidic residues" evidence="4">
    <location>
        <begin position="539"/>
        <end position="553"/>
    </location>
</feature>
<dbReference type="Proteomes" id="UP001164746">
    <property type="component" value="Chromosome 7"/>
</dbReference>
<dbReference type="PROSITE" id="PS50003">
    <property type="entry name" value="PH_DOMAIN"/>
    <property type="match status" value="1"/>
</dbReference>
<feature type="region of interest" description="Disordered" evidence="4">
    <location>
        <begin position="527"/>
        <end position="569"/>
    </location>
</feature>
<organism evidence="6 7">
    <name type="scientific">Mya arenaria</name>
    <name type="common">Soft-shell clam</name>
    <dbReference type="NCBI Taxonomy" id="6604"/>
    <lineage>
        <taxon>Eukaryota</taxon>
        <taxon>Metazoa</taxon>
        <taxon>Spiralia</taxon>
        <taxon>Lophotrochozoa</taxon>
        <taxon>Mollusca</taxon>
        <taxon>Bivalvia</taxon>
        <taxon>Autobranchia</taxon>
        <taxon>Heteroconchia</taxon>
        <taxon>Euheterodonta</taxon>
        <taxon>Imparidentia</taxon>
        <taxon>Neoheterodontei</taxon>
        <taxon>Myida</taxon>
        <taxon>Myoidea</taxon>
        <taxon>Myidae</taxon>
        <taxon>Mya</taxon>
    </lineage>
</organism>
<sequence>MLGAEDVSYLIEVDLLVFVSEFYEYTTLTLLILQSCHKAIGTSMRWKTPDTLGSREGHWDINEIENSGNAREPGGSFIHNAHRADPVLSISHWNINEMENSGNARGPGGGIRLDGDLEEKSPKHQTSHYFESSRKSRSQRSRRVEWEIVEGLRDGQKCERLPEKYQGYLSKRKRWPMKGWHKRYFLLEKGILYYGKSPSDIQKGKYHGVIDTGLSRQVFDDWLNKLREHRLYRQHEIAYGTKESPRLTELNATSPVEDLNNMNANLNLAEKARDSSLHRELSRHPSLKGQDRVATWLLDTQGFEQCNKAQAQNLLYQLNKDLESIRELPLNTENDLFDCENNDKKKNRSFAGRITGKKKDHKRNASLQETESIPRVHTQPSISLPPTPQISSSNAPPTFKISKDQLRSSSSNPNLHVDDKPRPTSAPLTMGLSPEHQSRVNEIKLREGFMHKADQVHETLRTLFHSMSTERDRLRQTVDMNKVTTVTGSSSMNAMKQTLADMAGLSQSFSTESCSMSEYYDAVEENNLESMSDSSSERSDEEISSDISDDNETEMSITHSGRRSKLPVPKPDKGDVSLWNLLFRNIGKDLTKISMPRLCEELEYSELLEKANEYADPYERMMYIAAFAVSSYASSCYRVGHKPFNPLLGETYENIREDKGWKFVSHHPPISACYCESKIFQLWQDVQIKSKFWGKSMEIQPIGIASHYYQSDKRHEVYGVIENGEGMMPEDYEMYYGFSRFAMELNEILPDEKPHLPSTDSRFRPDQRLLEEGRIPEAEKEKSRVETLQRDSRKKREAKKQEYKPAWFRKNNANGKDVFVYDHKYWETRKDPDFSKTQLHKLW</sequence>
<dbReference type="PANTHER" id="PTHR10972:SF203">
    <property type="entry name" value="OXYSTEROL-BINDING PROTEIN HOMOLOG 3"/>
    <property type="match status" value="1"/>
</dbReference>
<dbReference type="InterPro" id="IPR001849">
    <property type="entry name" value="PH_domain"/>
</dbReference>
<reference evidence="6" key="1">
    <citation type="submission" date="2022-11" db="EMBL/GenBank/DDBJ databases">
        <title>Centuries of genome instability and evolution in soft-shell clam transmissible cancer (bioRxiv).</title>
        <authorList>
            <person name="Hart S.F.M."/>
            <person name="Yonemitsu M.A."/>
            <person name="Giersch R.M."/>
            <person name="Beal B.F."/>
            <person name="Arriagada G."/>
            <person name="Davis B.W."/>
            <person name="Ostrander E.A."/>
            <person name="Goff S.P."/>
            <person name="Metzger M.J."/>
        </authorList>
    </citation>
    <scope>NUCLEOTIDE SEQUENCE</scope>
    <source>
        <strain evidence="6">MELC-2E11</strain>
        <tissue evidence="6">Siphon/mantle</tissue>
    </source>
</reference>
<evidence type="ECO:0000256" key="2">
    <source>
        <dbReference type="ARBA" id="ARBA00023055"/>
    </source>
</evidence>
<feature type="domain" description="PH" evidence="5">
    <location>
        <begin position="162"/>
        <end position="194"/>
    </location>
</feature>
<evidence type="ECO:0000259" key="5">
    <source>
        <dbReference type="PROSITE" id="PS50003"/>
    </source>
</evidence>
<dbReference type="SUPFAM" id="SSF50729">
    <property type="entry name" value="PH domain-like"/>
    <property type="match status" value="1"/>
</dbReference>
<name>A0ABY7ERV7_MYAAR</name>
<dbReference type="InterPro" id="IPR011993">
    <property type="entry name" value="PH-like_dom_sf"/>
</dbReference>
<keyword evidence="2" id="KW-0445">Lipid transport</keyword>
<keyword evidence="1" id="KW-0813">Transport</keyword>
<dbReference type="Pfam" id="PF01237">
    <property type="entry name" value="Oxysterol_BP"/>
    <property type="match status" value="2"/>
</dbReference>
<evidence type="ECO:0000313" key="6">
    <source>
        <dbReference type="EMBL" id="WAR09926.1"/>
    </source>
</evidence>
<dbReference type="SUPFAM" id="SSF144000">
    <property type="entry name" value="Oxysterol-binding protein-like"/>
    <property type="match status" value="1"/>
</dbReference>
<accession>A0ABY7ERV7</accession>
<proteinExistence type="predicted"/>
<dbReference type="Gene3D" id="2.30.29.30">
    <property type="entry name" value="Pleckstrin-homology domain (PH domain)/Phosphotyrosine-binding domain (PTB)"/>
    <property type="match status" value="1"/>
</dbReference>
<evidence type="ECO:0000256" key="4">
    <source>
        <dbReference type="SAM" id="MobiDB-lite"/>
    </source>
</evidence>
<feature type="compositionally biased region" description="Basic residues" evidence="4">
    <location>
        <begin position="355"/>
        <end position="364"/>
    </location>
</feature>
<evidence type="ECO:0000256" key="3">
    <source>
        <dbReference type="ARBA" id="ARBA00023121"/>
    </source>
</evidence>
<feature type="region of interest" description="Disordered" evidence="4">
    <location>
        <begin position="772"/>
        <end position="805"/>
    </location>
</feature>
<feature type="region of interest" description="Disordered" evidence="4">
    <location>
        <begin position="335"/>
        <end position="435"/>
    </location>
</feature>
<protein>
    <submittedName>
        <fullName evidence="6">OSBL6-like protein</fullName>
    </submittedName>
</protein>
<dbReference type="EMBL" id="CP111018">
    <property type="protein sequence ID" value="WAR09926.1"/>
    <property type="molecule type" value="Genomic_DNA"/>
</dbReference>
<dbReference type="InterPro" id="IPR000648">
    <property type="entry name" value="Oxysterol-bd"/>
</dbReference>